<dbReference type="RefSeq" id="WP_254152300.1">
    <property type="nucleotide sequence ID" value="NZ_JAHESD010000005.1"/>
</dbReference>
<reference evidence="2 3" key="1">
    <citation type="submission" date="2021-05" db="EMBL/GenBank/DDBJ databases">
        <title>A Polyphasic approach of four new species of the genus Ohtaekwangia: Ohtaekwangia histidinii sp. nov., Ohtaekwangia cretensis sp. nov., Ohtaekwangia indiensis sp. nov., Ohtaekwangia reichenbachii sp. nov. from diverse environment.</title>
        <authorList>
            <person name="Octaviana S."/>
        </authorList>
    </citation>
    <scope>NUCLEOTIDE SEQUENCE [LARGE SCALE GENOMIC DNA]</scope>
    <source>
        <strain evidence="2 3">PWU20</strain>
    </source>
</reference>
<evidence type="ECO:0000313" key="2">
    <source>
        <dbReference type="EMBL" id="MBT1702395.1"/>
    </source>
</evidence>
<keyword evidence="3" id="KW-1185">Reference proteome</keyword>
<sequence>MKDEKNKIKEPFPADHTPTPPDHSVNPSKDMDPNQQNPRSEVRSKPDSDTDKKKETSSQDTGKRLGDETEITDETTI</sequence>
<protein>
    <submittedName>
        <fullName evidence="2">Uncharacterized protein</fullName>
    </submittedName>
</protein>
<feature type="compositionally biased region" description="Basic and acidic residues" evidence="1">
    <location>
        <begin position="40"/>
        <end position="67"/>
    </location>
</feature>
<organism evidence="2 3">
    <name type="scientific">Chryseosolibacter indicus</name>
    <dbReference type="NCBI Taxonomy" id="2782351"/>
    <lineage>
        <taxon>Bacteria</taxon>
        <taxon>Pseudomonadati</taxon>
        <taxon>Bacteroidota</taxon>
        <taxon>Cytophagia</taxon>
        <taxon>Cytophagales</taxon>
        <taxon>Chryseotaleaceae</taxon>
        <taxon>Chryseosolibacter</taxon>
    </lineage>
</organism>
<proteinExistence type="predicted"/>
<comment type="caution">
    <text evidence="2">The sequence shown here is derived from an EMBL/GenBank/DDBJ whole genome shotgun (WGS) entry which is preliminary data.</text>
</comment>
<feature type="region of interest" description="Disordered" evidence="1">
    <location>
        <begin position="1"/>
        <end position="77"/>
    </location>
</feature>
<feature type="compositionally biased region" description="Basic and acidic residues" evidence="1">
    <location>
        <begin position="1"/>
        <end position="13"/>
    </location>
</feature>
<evidence type="ECO:0000313" key="3">
    <source>
        <dbReference type="Proteomes" id="UP000772618"/>
    </source>
</evidence>
<name>A0ABS5VNH8_9BACT</name>
<feature type="compositionally biased region" description="Acidic residues" evidence="1">
    <location>
        <begin position="68"/>
        <end position="77"/>
    </location>
</feature>
<dbReference type="Proteomes" id="UP000772618">
    <property type="component" value="Unassembled WGS sequence"/>
</dbReference>
<evidence type="ECO:0000256" key="1">
    <source>
        <dbReference type="SAM" id="MobiDB-lite"/>
    </source>
</evidence>
<gene>
    <name evidence="2" type="ORF">KK060_03840</name>
</gene>
<dbReference type="EMBL" id="JAHESD010000005">
    <property type="protein sequence ID" value="MBT1702395.1"/>
    <property type="molecule type" value="Genomic_DNA"/>
</dbReference>
<accession>A0ABS5VNH8</accession>